<dbReference type="InterPro" id="IPR002110">
    <property type="entry name" value="Ankyrin_rpt"/>
</dbReference>
<name>A0A8K1C4Z5_PYTOL</name>
<dbReference type="SUPFAM" id="SSF48403">
    <property type="entry name" value="Ankyrin repeat"/>
    <property type="match status" value="1"/>
</dbReference>
<comment type="caution">
    <text evidence="3">The sequence shown here is derived from an EMBL/GenBank/DDBJ whole genome shotgun (WGS) entry which is preliminary data.</text>
</comment>
<accession>A0A8K1C4Z5</accession>
<feature type="coiled-coil region" evidence="2">
    <location>
        <begin position="150"/>
        <end position="184"/>
    </location>
</feature>
<evidence type="ECO:0000256" key="1">
    <source>
        <dbReference type="PROSITE-ProRule" id="PRU00023"/>
    </source>
</evidence>
<dbReference type="PROSITE" id="PS50088">
    <property type="entry name" value="ANK_REPEAT"/>
    <property type="match status" value="1"/>
</dbReference>
<feature type="repeat" description="ANK" evidence="1">
    <location>
        <begin position="70"/>
        <end position="102"/>
    </location>
</feature>
<dbReference type="PROSITE" id="PS50297">
    <property type="entry name" value="ANK_REP_REGION"/>
    <property type="match status" value="1"/>
</dbReference>
<dbReference type="OrthoDB" id="539213at2759"/>
<dbReference type="Proteomes" id="UP000794436">
    <property type="component" value="Unassembled WGS sequence"/>
</dbReference>
<dbReference type="Gene3D" id="1.25.40.20">
    <property type="entry name" value="Ankyrin repeat-containing domain"/>
    <property type="match status" value="1"/>
</dbReference>
<dbReference type="InterPro" id="IPR036770">
    <property type="entry name" value="Ankyrin_rpt-contain_sf"/>
</dbReference>
<evidence type="ECO:0000313" key="3">
    <source>
        <dbReference type="EMBL" id="TMW56530.1"/>
    </source>
</evidence>
<dbReference type="AlphaFoldDB" id="A0A8K1C4Z5"/>
<keyword evidence="1" id="KW-0040">ANK repeat</keyword>
<dbReference type="Pfam" id="PF00023">
    <property type="entry name" value="Ank"/>
    <property type="match status" value="1"/>
</dbReference>
<evidence type="ECO:0000313" key="4">
    <source>
        <dbReference type="Proteomes" id="UP000794436"/>
    </source>
</evidence>
<dbReference type="SMART" id="SM00248">
    <property type="entry name" value="ANK"/>
    <property type="match status" value="1"/>
</dbReference>
<dbReference type="SUPFAM" id="SSF58104">
    <property type="entry name" value="Methyl-accepting chemotaxis protein (MCP) signaling domain"/>
    <property type="match status" value="1"/>
</dbReference>
<evidence type="ECO:0000256" key="2">
    <source>
        <dbReference type="SAM" id="Coils"/>
    </source>
</evidence>
<feature type="coiled-coil region" evidence="2">
    <location>
        <begin position="227"/>
        <end position="261"/>
    </location>
</feature>
<proteinExistence type="predicted"/>
<dbReference type="EMBL" id="SPLM01000145">
    <property type="protein sequence ID" value="TMW56530.1"/>
    <property type="molecule type" value="Genomic_DNA"/>
</dbReference>
<keyword evidence="4" id="KW-1185">Reference proteome</keyword>
<dbReference type="Gene3D" id="1.10.287.950">
    <property type="entry name" value="Methyl-accepting chemotaxis protein"/>
    <property type="match status" value="1"/>
</dbReference>
<reference evidence="3" key="1">
    <citation type="submission" date="2019-03" db="EMBL/GenBank/DDBJ databases">
        <title>Long read genome sequence of the mycoparasitic Pythium oligandrum ATCC 38472 isolated from sugarbeet rhizosphere.</title>
        <authorList>
            <person name="Gaulin E."/>
        </authorList>
    </citation>
    <scope>NUCLEOTIDE SEQUENCE</scope>
    <source>
        <strain evidence="3">ATCC 38472_TT</strain>
    </source>
</reference>
<gene>
    <name evidence="3" type="ORF">Poli38472_006540</name>
</gene>
<protein>
    <submittedName>
        <fullName evidence="3">Uncharacterized protein</fullName>
    </submittedName>
</protein>
<organism evidence="3 4">
    <name type="scientific">Pythium oligandrum</name>
    <name type="common">Mycoparasitic fungus</name>
    <dbReference type="NCBI Taxonomy" id="41045"/>
    <lineage>
        <taxon>Eukaryota</taxon>
        <taxon>Sar</taxon>
        <taxon>Stramenopiles</taxon>
        <taxon>Oomycota</taxon>
        <taxon>Peronosporomycetes</taxon>
        <taxon>Pythiales</taxon>
        <taxon>Pythiaceae</taxon>
        <taxon>Pythium</taxon>
    </lineage>
</organism>
<keyword evidence="2" id="KW-0175">Coiled coil</keyword>
<sequence length="424" mass="47183">MSMDDTFYAELVALCERKEYTDVQTLLGGKISQAAILGVLTLAITNDKEDVVDLVLVNTKCNLQAPVQKDGKTLLHVAVSKKNVHIIRSLLKAGALISAVDKKGVRVADTATWSGVVYPAIALPLQDAIFTLQRHNAALRLDADIMDDLAQQTRRATSDLEALIHDAREQLEAAISYRRSLEQKIEDSIYDIQQADDSIRTQLPKLALVKEEIAKTRATKACMFGRLEEIKAAIGEISQNCDDLRQECAAQSDQIDVYARQTAVKCEAMSSTRSQLKEEQVQALWMRSLKAQCERVDVVRKLAKNGLQELLLAMVAQFPDNAEIFSNFCLFCTQLCRMKLSFPNDTALQTYLYPWPTQTLVDSVVMGTLRFAQSPEYESLHIQAVDLLEGFSQSMTLLDTNHTDAKRALNDACIRLGVSPLLSK</sequence>